<dbReference type="AlphaFoldDB" id="A0A1I4AH44"/>
<feature type="chain" id="PRO_5009302503" evidence="1">
    <location>
        <begin position="27"/>
        <end position="182"/>
    </location>
</feature>
<feature type="signal peptide" evidence="1">
    <location>
        <begin position="1"/>
        <end position="26"/>
    </location>
</feature>
<dbReference type="Pfam" id="PF04773">
    <property type="entry name" value="FecR"/>
    <property type="match status" value="1"/>
</dbReference>
<proteinExistence type="predicted"/>
<name>A0A1I4AH44_9HYPH</name>
<sequence>MSLSARIFRSACAPLTGLILVFMAGANVAHSQSAAAGCVLERVGGTSRMLLRCPDGLTIIVEAGARFSLIDRNRDGNADAARLQRKALLLNAPAGQAETGFQVITPQAIAAVRGTKWAVDVQDGKTSVFVVRGRVAVQRPSARAGVLLGPGDGVDVAPGSDPLVVKRWPRARVSALLARFGQ</sequence>
<evidence type="ECO:0000313" key="3">
    <source>
        <dbReference type="EMBL" id="SFK55704.1"/>
    </source>
</evidence>
<reference evidence="3 4" key="1">
    <citation type="submission" date="2016-10" db="EMBL/GenBank/DDBJ databases">
        <authorList>
            <person name="Varghese N."/>
            <person name="Submissions S."/>
        </authorList>
    </citation>
    <scope>NUCLEOTIDE SEQUENCE [LARGE SCALE GENOMIC DNA]</scope>
    <source>
        <strain evidence="3 4">DSM 21822</strain>
    </source>
</reference>
<dbReference type="InterPro" id="IPR012373">
    <property type="entry name" value="Ferrdict_sens_TM"/>
</dbReference>
<dbReference type="PANTHER" id="PTHR30273">
    <property type="entry name" value="PERIPLASMIC SIGNAL SENSOR AND SIGMA FACTOR ACTIVATOR FECR-RELATED"/>
    <property type="match status" value="1"/>
</dbReference>
<organism evidence="3 4">
    <name type="scientific">Neomesorhizobium albiziae</name>
    <dbReference type="NCBI Taxonomy" id="335020"/>
    <lineage>
        <taxon>Bacteria</taxon>
        <taxon>Pseudomonadati</taxon>
        <taxon>Pseudomonadota</taxon>
        <taxon>Alphaproteobacteria</taxon>
        <taxon>Hyphomicrobiales</taxon>
        <taxon>Phyllobacteriaceae</taxon>
        <taxon>Neomesorhizobium</taxon>
    </lineage>
</organism>
<evidence type="ECO:0000313" key="4">
    <source>
        <dbReference type="Proteomes" id="UP000323300"/>
    </source>
</evidence>
<gene>
    <name evidence="3" type="ORF">SAMN04488498_10866</name>
</gene>
<dbReference type="Gene3D" id="2.60.120.1440">
    <property type="match status" value="1"/>
</dbReference>
<dbReference type="EMBL" id="FOSL01000008">
    <property type="protein sequence ID" value="SFK55704.1"/>
    <property type="molecule type" value="Genomic_DNA"/>
</dbReference>
<keyword evidence="4" id="KW-1185">Reference proteome</keyword>
<keyword evidence="1" id="KW-0732">Signal</keyword>
<evidence type="ECO:0000256" key="1">
    <source>
        <dbReference type="SAM" id="SignalP"/>
    </source>
</evidence>
<dbReference type="Proteomes" id="UP000323300">
    <property type="component" value="Unassembled WGS sequence"/>
</dbReference>
<protein>
    <submittedName>
        <fullName evidence="3">FecR family protein</fullName>
    </submittedName>
</protein>
<dbReference type="PANTHER" id="PTHR30273:SF2">
    <property type="entry name" value="PROTEIN FECR"/>
    <property type="match status" value="1"/>
</dbReference>
<accession>A0A1I4AH44</accession>
<dbReference type="GO" id="GO:0016989">
    <property type="term" value="F:sigma factor antagonist activity"/>
    <property type="evidence" value="ECO:0007669"/>
    <property type="project" value="TreeGrafter"/>
</dbReference>
<dbReference type="InterPro" id="IPR006860">
    <property type="entry name" value="FecR"/>
</dbReference>
<dbReference type="RefSeq" id="WP_149760890.1">
    <property type="nucleotide sequence ID" value="NZ_BSPE01000048.1"/>
</dbReference>
<dbReference type="OrthoDB" id="7994644at2"/>
<evidence type="ECO:0000259" key="2">
    <source>
        <dbReference type="Pfam" id="PF04773"/>
    </source>
</evidence>
<feature type="domain" description="FecR protein" evidence="2">
    <location>
        <begin position="42"/>
        <end position="135"/>
    </location>
</feature>